<name>A0A0M3DK77_9FIRM</name>
<dbReference type="PROSITE" id="PS50234">
    <property type="entry name" value="VWFA"/>
    <property type="match status" value="1"/>
</dbReference>
<dbReference type="InterPro" id="IPR036465">
    <property type="entry name" value="vWFA_dom_sf"/>
</dbReference>
<keyword evidence="1" id="KW-0732">Signal</keyword>
<dbReference type="PATRIC" id="fig|1629550.3.peg.845"/>
<keyword evidence="4" id="KW-1185">Reference proteome</keyword>
<dbReference type="InterPro" id="IPR002035">
    <property type="entry name" value="VWF_A"/>
</dbReference>
<dbReference type="Gene3D" id="3.40.50.410">
    <property type="entry name" value="von Willebrand factor, type A domain"/>
    <property type="match status" value="1"/>
</dbReference>
<dbReference type="EMBL" id="LBBT01000147">
    <property type="protein sequence ID" value="KKY01787.1"/>
    <property type="molecule type" value="Genomic_DNA"/>
</dbReference>
<dbReference type="InterPro" id="IPR052969">
    <property type="entry name" value="Thr-specific_kinase-like"/>
</dbReference>
<dbReference type="GO" id="GO:0004674">
    <property type="term" value="F:protein serine/threonine kinase activity"/>
    <property type="evidence" value="ECO:0007669"/>
    <property type="project" value="TreeGrafter"/>
</dbReference>
<accession>A0A0M3DK77</accession>
<feature type="domain" description="VWFA" evidence="2">
    <location>
        <begin position="255"/>
        <end position="489"/>
    </location>
</feature>
<dbReference type="SUPFAM" id="SSF53300">
    <property type="entry name" value="vWA-like"/>
    <property type="match status" value="1"/>
</dbReference>
<evidence type="ECO:0000256" key="1">
    <source>
        <dbReference type="SAM" id="SignalP"/>
    </source>
</evidence>
<dbReference type="SMART" id="SM00327">
    <property type="entry name" value="VWA"/>
    <property type="match status" value="1"/>
</dbReference>
<dbReference type="Proteomes" id="UP000034407">
    <property type="component" value="Unassembled WGS sequence"/>
</dbReference>
<comment type="caution">
    <text evidence="3">The sequence shown here is derived from an EMBL/GenBank/DDBJ whole genome shotgun (WGS) entry which is preliminary data.</text>
</comment>
<sequence length="798" mass="90181">MKKNRLVSCVMVLTMLIISSLGNIEGKSTSYAQEINNLTIKEVASENPIHTLDNKLLLEQSTEKISDTQLKVNLKIKGNEQDVNIKNTSFENKISDNFEISSENISVNGIKEKENIKGEVTNSKDSISVNLGDISSKEVDLSFEAKLKDNAQKCENESLNLKSEIRYKLENSEQEVLEKFPNAKVTLDKEVEKLNPEAIQTEYKSEPQTVQNTERCQGNKNLEINKSAKLNENGTYNITLEAKGEGSIQNSKKADIVLVIDSSGSMDDKINKVKTAAKNLSKNILNSSNNDQVRISVANFSYNYDFFQYYKPGASSEVQTNFTTNLNEINRAIYNINPGGGTNTQDGIWRAKNLLEGSRDEANKYVVFFSDGLPVNSRDYWGYTGWDIHVKSAQREYYRYFTGYGAPTQVTIGGIAYRPTAETIYVNNKPRYKDAKFYSVGLFTNAPEEEKSQAINFLKTIQNVIDPSEYEGKYYTQDLNSINGIFNDISNEIKENINASVAKESIIHDVVSKEFNIVDKSWKITDLDGNEIQIPPENVVVSENSKGEDEITFKIGNIIANKKAGNGKLTGGVKVSFDISTKDPYFGGEKIPTNANAEIKYKDPINGSDKEQVFNKPIVDIPYQTGKVTIKKEIVKKDKNGNWTVVKDSDVNRNDRFSISIIGNSGSQNHKYTVDLNGNMKTSMPFYLRGEKTDISSNKDFSKNYFTEGLYDVEEIVPMNYEKVQVWIDADPADNRTKWVKFEEYVNDKKNIDENKARDGKLFIGKDNNNINIKVSNTLVNYMFWQDKAYVENKLKYD</sequence>
<dbReference type="PANTHER" id="PTHR47763">
    <property type="entry name" value="ALPHA-PROTEIN KINASE VWKA"/>
    <property type="match status" value="1"/>
</dbReference>
<reference evidence="3 4" key="1">
    <citation type="submission" date="2015-04" db="EMBL/GenBank/DDBJ databases">
        <title>Microcin producing Clostridium sp. JC272T.</title>
        <authorList>
            <person name="Jyothsna T."/>
            <person name="Sasikala C."/>
            <person name="Ramana C."/>
        </authorList>
    </citation>
    <scope>NUCLEOTIDE SEQUENCE [LARGE SCALE GENOMIC DNA]</scope>
    <source>
        <strain evidence="3 4">JC272</strain>
    </source>
</reference>
<protein>
    <recommendedName>
        <fullName evidence="2">VWFA domain-containing protein</fullName>
    </recommendedName>
</protein>
<dbReference type="AlphaFoldDB" id="A0A0M3DK77"/>
<evidence type="ECO:0000313" key="4">
    <source>
        <dbReference type="Proteomes" id="UP000034407"/>
    </source>
</evidence>
<organism evidence="3 4">
    <name type="scientific">Paraclostridium benzoelyticum</name>
    <dbReference type="NCBI Taxonomy" id="1629550"/>
    <lineage>
        <taxon>Bacteria</taxon>
        <taxon>Bacillati</taxon>
        <taxon>Bacillota</taxon>
        <taxon>Clostridia</taxon>
        <taxon>Peptostreptococcales</taxon>
        <taxon>Peptostreptococcaceae</taxon>
        <taxon>Paraclostridium</taxon>
    </lineage>
</organism>
<evidence type="ECO:0000259" key="2">
    <source>
        <dbReference type="PROSITE" id="PS50234"/>
    </source>
</evidence>
<feature type="signal peptide" evidence="1">
    <location>
        <begin position="1"/>
        <end position="24"/>
    </location>
</feature>
<feature type="chain" id="PRO_5038397136" description="VWFA domain-containing protein" evidence="1">
    <location>
        <begin position="25"/>
        <end position="798"/>
    </location>
</feature>
<gene>
    <name evidence="3" type="ORF">VN21_06995</name>
</gene>
<dbReference type="CDD" id="cd00198">
    <property type="entry name" value="vWFA"/>
    <property type="match status" value="1"/>
</dbReference>
<proteinExistence type="predicted"/>
<dbReference type="OrthoDB" id="1752671at2"/>
<evidence type="ECO:0000313" key="3">
    <source>
        <dbReference type="EMBL" id="KKY01787.1"/>
    </source>
</evidence>
<dbReference type="GO" id="GO:0005737">
    <property type="term" value="C:cytoplasm"/>
    <property type="evidence" value="ECO:0007669"/>
    <property type="project" value="TreeGrafter"/>
</dbReference>
<dbReference type="PANTHER" id="PTHR47763:SF1">
    <property type="entry name" value="DUF659 DOMAIN-CONTAINING PROTEIN"/>
    <property type="match status" value="1"/>
</dbReference>
<dbReference type="RefSeq" id="WP_046822623.1">
    <property type="nucleotide sequence ID" value="NZ_LBBT01000147.1"/>
</dbReference>
<dbReference type="Pfam" id="PF00092">
    <property type="entry name" value="VWA"/>
    <property type="match status" value="1"/>
</dbReference>